<protein>
    <submittedName>
        <fullName evidence="3">Uncharacterized protein</fullName>
    </submittedName>
</protein>
<gene>
    <name evidence="3" type="ORF">SASPL_140436</name>
</gene>
<dbReference type="AlphaFoldDB" id="A0A8X8WRY0"/>
<sequence length="88" mass="9619">MAPSCSKTSIFTILFVVALVLLSSGVDASRPGRMMATMTVMKEEDVSAMALKYLRENEEKLFFARLPKGVPIPPTGPSHRHNSAPSNR</sequence>
<reference evidence="3" key="1">
    <citation type="submission" date="2018-01" db="EMBL/GenBank/DDBJ databases">
        <authorList>
            <person name="Mao J.F."/>
        </authorList>
    </citation>
    <scope>NUCLEOTIDE SEQUENCE</scope>
    <source>
        <strain evidence="3">Huo1</strain>
        <tissue evidence="3">Leaf</tissue>
    </source>
</reference>
<proteinExistence type="predicted"/>
<organism evidence="3">
    <name type="scientific">Salvia splendens</name>
    <name type="common">Scarlet sage</name>
    <dbReference type="NCBI Taxonomy" id="180675"/>
    <lineage>
        <taxon>Eukaryota</taxon>
        <taxon>Viridiplantae</taxon>
        <taxon>Streptophyta</taxon>
        <taxon>Embryophyta</taxon>
        <taxon>Tracheophyta</taxon>
        <taxon>Spermatophyta</taxon>
        <taxon>Magnoliopsida</taxon>
        <taxon>eudicotyledons</taxon>
        <taxon>Gunneridae</taxon>
        <taxon>Pentapetalae</taxon>
        <taxon>asterids</taxon>
        <taxon>lamiids</taxon>
        <taxon>Lamiales</taxon>
        <taxon>Lamiaceae</taxon>
        <taxon>Nepetoideae</taxon>
        <taxon>Mentheae</taxon>
        <taxon>Salviinae</taxon>
        <taxon>Salvia</taxon>
        <taxon>Salvia subgen. Calosphace</taxon>
        <taxon>core Calosphace</taxon>
    </lineage>
</organism>
<evidence type="ECO:0000256" key="1">
    <source>
        <dbReference type="SAM" id="MobiDB-lite"/>
    </source>
</evidence>
<evidence type="ECO:0000313" key="3">
    <source>
        <dbReference type="EMBL" id="KAG6398964.1"/>
    </source>
</evidence>
<dbReference type="EMBL" id="PNBA02000015">
    <property type="protein sequence ID" value="KAG6398964.1"/>
    <property type="molecule type" value="Genomic_DNA"/>
</dbReference>
<evidence type="ECO:0000256" key="2">
    <source>
        <dbReference type="SAM" id="SignalP"/>
    </source>
</evidence>
<feature type="signal peptide" evidence="2">
    <location>
        <begin position="1"/>
        <end position="28"/>
    </location>
</feature>
<dbReference type="Proteomes" id="UP000298416">
    <property type="component" value="Unassembled WGS sequence"/>
</dbReference>
<feature type="region of interest" description="Disordered" evidence="1">
    <location>
        <begin position="69"/>
        <end position="88"/>
    </location>
</feature>
<name>A0A8X8WRY0_SALSN</name>
<evidence type="ECO:0000313" key="4">
    <source>
        <dbReference type="Proteomes" id="UP000298416"/>
    </source>
</evidence>
<keyword evidence="2" id="KW-0732">Signal</keyword>
<accession>A0A8X8WRY0</accession>
<comment type="caution">
    <text evidence="3">The sequence shown here is derived from an EMBL/GenBank/DDBJ whole genome shotgun (WGS) entry which is preliminary data.</text>
</comment>
<reference evidence="3" key="2">
    <citation type="submission" date="2020-08" db="EMBL/GenBank/DDBJ databases">
        <title>Plant Genome Project.</title>
        <authorList>
            <person name="Zhang R.-G."/>
        </authorList>
    </citation>
    <scope>NUCLEOTIDE SEQUENCE</scope>
    <source>
        <strain evidence="3">Huo1</strain>
        <tissue evidence="3">Leaf</tissue>
    </source>
</reference>
<feature type="chain" id="PRO_5036482540" evidence="2">
    <location>
        <begin position="29"/>
        <end position="88"/>
    </location>
</feature>
<keyword evidence="4" id="KW-1185">Reference proteome</keyword>